<keyword evidence="1" id="KW-0238">DNA-binding</keyword>
<dbReference type="PROSITE" id="PS50930">
    <property type="entry name" value="HTH_LYTTR"/>
    <property type="match status" value="1"/>
</dbReference>
<evidence type="ECO:0000259" key="3">
    <source>
        <dbReference type="PROSITE" id="PS50110"/>
    </source>
</evidence>
<dbReference type="CDD" id="cd00156">
    <property type="entry name" value="REC"/>
    <property type="match status" value="1"/>
</dbReference>
<evidence type="ECO:0000313" key="6">
    <source>
        <dbReference type="Proteomes" id="UP000238375"/>
    </source>
</evidence>
<dbReference type="PANTHER" id="PTHR48111:SF69">
    <property type="entry name" value="RESPONSE REGULATOR RECEIVER"/>
    <property type="match status" value="1"/>
</dbReference>
<feature type="domain" description="HTH LytTR-type" evidence="4">
    <location>
        <begin position="131"/>
        <end position="230"/>
    </location>
</feature>
<organism evidence="5 6">
    <name type="scientific">Spirosoma oryzae</name>
    <dbReference type="NCBI Taxonomy" id="1469603"/>
    <lineage>
        <taxon>Bacteria</taxon>
        <taxon>Pseudomonadati</taxon>
        <taxon>Bacteroidota</taxon>
        <taxon>Cytophagia</taxon>
        <taxon>Cytophagales</taxon>
        <taxon>Cytophagaceae</taxon>
        <taxon>Spirosoma</taxon>
    </lineage>
</organism>
<protein>
    <submittedName>
        <fullName evidence="5">LytTR family two component transcriptional regulator</fullName>
    </submittedName>
</protein>
<accession>A0A2T0S0R3</accession>
<dbReference type="RefSeq" id="WP_106140605.1">
    <property type="nucleotide sequence ID" value="NZ_PVTE01000035.1"/>
</dbReference>
<evidence type="ECO:0000313" key="5">
    <source>
        <dbReference type="EMBL" id="PRY27019.1"/>
    </source>
</evidence>
<keyword evidence="2" id="KW-0597">Phosphoprotein</keyword>
<dbReference type="GO" id="GO:0032993">
    <property type="term" value="C:protein-DNA complex"/>
    <property type="evidence" value="ECO:0007669"/>
    <property type="project" value="TreeGrafter"/>
</dbReference>
<dbReference type="InterPro" id="IPR001789">
    <property type="entry name" value="Sig_transdc_resp-reg_receiver"/>
</dbReference>
<dbReference type="Pfam" id="PF00072">
    <property type="entry name" value="Response_reg"/>
    <property type="match status" value="1"/>
</dbReference>
<dbReference type="SUPFAM" id="SSF52172">
    <property type="entry name" value="CheY-like"/>
    <property type="match status" value="1"/>
</dbReference>
<reference evidence="5 6" key="1">
    <citation type="submission" date="2018-03" db="EMBL/GenBank/DDBJ databases">
        <title>Genomic Encyclopedia of Archaeal and Bacterial Type Strains, Phase II (KMG-II): from individual species to whole genera.</title>
        <authorList>
            <person name="Goeker M."/>
        </authorList>
    </citation>
    <scope>NUCLEOTIDE SEQUENCE [LARGE SCALE GENOMIC DNA]</scope>
    <source>
        <strain evidence="5 6">DSM 28354</strain>
    </source>
</reference>
<dbReference type="Gene3D" id="2.40.50.1020">
    <property type="entry name" value="LytTr DNA-binding domain"/>
    <property type="match status" value="1"/>
</dbReference>
<evidence type="ECO:0000256" key="2">
    <source>
        <dbReference type="PROSITE-ProRule" id="PRU00169"/>
    </source>
</evidence>
<dbReference type="GO" id="GO:0005829">
    <property type="term" value="C:cytosol"/>
    <property type="evidence" value="ECO:0007669"/>
    <property type="project" value="TreeGrafter"/>
</dbReference>
<dbReference type="Gene3D" id="3.40.50.2300">
    <property type="match status" value="1"/>
</dbReference>
<keyword evidence="6" id="KW-1185">Reference proteome</keyword>
<evidence type="ECO:0000259" key="4">
    <source>
        <dbReference type="PROSITE" id="PS50930"/>
    </source>
</evidence>
<dbReference type="GO" id="GO:0000976">
    <property type="term" value="F:transcription cis-regulatory region binding"/>
    <property type="evidence" value="ECO:0007669"/>
    <property type="project" value="TreeGrafter"/>
</dbReference>
<dbReference type="Proteomes" id="UP000238375">
    <property type="component" value="Unassembled WGS sequence"/>
</dbReference>
<proteinExistence type="predicted"/>
<sequence>MKRSQFLIIDDNEADAKRLHEALEKLLLFKSIDVTATLEEATSILENQSIDLIFLDILLTDQSGLKLLRSNTDLPPVIIVSSYPDYAIESYRIGKAADFIVKPFTEERLLMAVNRAMNFEATPNHITGAHFTFLKVGYKVQRFDFNAIDYVEAFGSYSKIFVDGQYTLINDRISVVKKLLPDQHFIQVHKSYIINTDKIAMFDRNNFWIQKTKIPIGISYRSSLESFLAVFGKEEEEKEK</sequence>
<dbReference type="GO" id="GO:0006355">
    <property type="term" value="P:regulation of DNA-templated transcription"/>
    <property type="evidence" value="ECO:0007669"/>
    <property type="project" value="TreeGrafter"/>
</dbReference>
<dbReference type="PROSITE" id="PS50110">
    <property type="entry name" value="RESPONSE_REGULATORY"/>
    <property type="match status" value="1"/>
</dbReference>
<dbReference type="InterPro" id="IPR039420">
    <property type="entry name" value="WalR-like"/>
</dbReference>
<comment type="caution">
    <text evidence="5">The sequence shown here is derived from an EMBL/GenBank/DDBJ whole genome shotgun (WGS) entry which is preliminary data.</text>
</comment>
<dbReference type="EMBL" id="PVTE01000035">
    <property type="protein sequence ID" value="PRY27019.1"/>
    <property type="molecule type" value="Genomic_DNA"/>
</dbReference>
<evidence type="ECO:0000256" key="1">
    <source>
        <dbReference type="ARBA" id="ARBA00023125"/>
    </source>
</evidence>
<name>A0A2T0S0R3_9BACT</name>
<feature type="modified residue" description="4-aspartylphosphate" evidence="2">
    <location>
        <position position="56"/>
    </location>
</feature>
<feature type="domain" description="Response regulatory" evidence="3">
    <location>
        <begin position="5"/>
        <end position="117"/>
    </location>
</feature>
<dbReference type="GO" id="GO:0000156">
    <property type="term" value="F:phosphorelay response regulator activity"/>
    <property type="evidence" value="ECO:0007669"/>
    <property type="project" value="TreeGrafter"/>
</dbReference>
<dbReference type="InterPro" id="IPR011006">
    <property type="entry name" value="CheY-like_superfamily"/>
</dbReference>
<dbReference type="AlphaFoldDB" id="A0A2T0S0R3"/>
<dbReference type="SMART" id="SM00850">
    <property type="entry name" value="LytTR"/>
    <property type="match status" value="1"/>
</dbReference>
<dbReference type="SMART" id="SM00448">
    <property type="entry name" value="REC"/>
    <property type="match status" value="1"/>
</dbReference>
<dbReference type="PANTHER" id="PTHR48111">
    <property type="entry name" value="REGULATOR OF RPOS"/>
    <property type="match status" value="1"/>
</dbReference>
<dbReference type="Pfam" id="PF04397">
    <property type="entry name" value="LytTR"/>
    <property type="match status" value="1"/>
</dbReference>
<dbReference type="InterPro" id="IPR007492">
    <property type="entry name" value="LytTR_DNA-bd_dom"/>
</dbReference>
<dbReference type="OrthoDB" id="983052at2"/>
<gene>
    <name evidence="5" type="ORF">CLV58_13521</name>
</gene>